<keyword evidence="8" id="KW-0084">Basement membrane</keyword>
<name>A0AA88HEC9_ARTSF</name>
<dbReference type="Pfam" id="PF12947">
    <property type="entry name" value="EGF_3"/>
    <property type="match status" value="4"/>
</dbReference>
<keyword evidence="5 14" id="KW-0732">Signal</keyword>
<feature type="disulfide bond" evidence="12">
    <location>
        <begin position="897"/>
        <end position="914"/>
    </location>
</feature>
<keyword evidence="4 12" id="KW-0245">EGF-like domain</keyword>
<dbReference type="FunFam" id="2.10.25.10:FF:000038">
    <property type="entry name" value="Fibrillin 2"/>
    <property type="match status" value="1"/>
</dbReference>
<accession>A0AA88HEC9</accession>
<dbReference type="InterPro" id="IPR000742">
    <property type="entry name" value="EGF"/>
</dbReference>
<evidence type="ECO:0000256" key="14">
    <source>
        <dbReference type="SAM" id="SignalP"/>
    </source>
</evidence>
<dbReference type="SUPFAM" id="SSF57184">
    <property type="entry name" value="Growth factor receptor domain"/>
    <property type="match status" value="1"/>
</dbReference>
<feature type="repeat" description="LDL-receptor class B" evidence="13">
    <location>
        <begin position="1223"/>
        <end position="1267"/>
    </location>
</feature>
<evidence type="ECO:0000256" key="8">
    <source>
        <dbReference type="ARBA" id="ARBA00022869"/>
    </source>
</evidence>
<feature type="domain" description="EGF-like" evidence="15">
    <location>
        <begin position="844"/>
        <end position="886"/>
    </location>
</feature>
<feature type="chain" id="PRO_5041687109" description="Nidogen" evidence="14">
    <location>
        <begin position="18"/>
        <end position="1385"/>
    </location>
</feature>
<gene>
    <name evidence="18" type="ORF">QYM36_015173</name>
</gene>
<dbReference type="Proteomes" id="UP001187531">
    <property type="component" value="Unassembled WGS sequence"/>
</dbReference>
<evidence type="ECO:0000256" key="9">
    <source>
        <dbReference type="ARBA" id="ARBA00022889"/>
    </source>
</evidence>
<keyword evidence="6" id="KW-0677">Repeat</keyword>
<dbReference type="SUPFAM" id="SSF63825">
    <property type="entry name" value="YWTD domain"/>
    <property type="match status" value="1"/>
</dbReference>
<dbReference type="InterPro" id="IPR018097">
    <property type="entry name" value="EGF_Ca-bd_CS"/>
</dbReference>
<dbReference type="PROSITE" id="PS01186">
    <property type="entry name" value="EGF_2"/>
    <property type="match status" value="9"/>
</dbReference>
<keyword evidence="10 12" id="KW-1015">Disulfide bond</keyword>
<dbReference type="InterPro" id="IPR009017">
    <property type="entry name" value="GFP"/>
</dbReference>
<evidence type="ECO:0000313" key="19">
    <source>
        <dbReference type="Proteomes" id="UP001187531"/>
    </source>
</evidence>
<dbReference type="SMART" id="SM00181">
    <property type="entry name" value="EGF"/>
    <property type="match status" value="12"/>
</dbReference>
<feature type="domain" description="Nidogen G2 beta-barrel" evidence="16">
    <location>
        <begin position="307"/>
        <end position="529"/>
    </location>
</feature>
<dbReference type="PANTHER" id="PTHR24039">
    <property type="entry name" value="FIBRILLIN-RELATED"/>
    <property type="match status" value="1"/>
</dbReference>
<dbReference type="InterPro" id="IPR003886">
    <property type="entry name" value="NIDO_dom"/>
</dbReference>
<comment type="caution">
    <text evidence="12">Lacks conserved residue(s) required for the propagation of feature annotation.</text>
</comment>
<protein>
    <recommendedName>
        <fullName evidence="20">Nidogen</fullName>
    </recommendedName>
</protein>
<evidence type="ECO:0000313" key="18">
    <source>
        <dbReference type="EMBL" id="KAK2707388.1"/>
    </source>
</evidence>
<dbReference type="PROSITE" id="PS50026">
    <property type="entry name" value="EGF_3"/>
    <property type="match status" value="11"/>
</dbReference>
<feature type="domain" description="EGF-like" evidence="15">
    <location>
        <begin position="887"/>
        <end position="928"/>
    </location>
</feature>
<keyword evidence="7" id="KW-0106">Calcium</keyword>
<dbReference type="SUPFAM" id="SSF57196">
    <property type="entry name" value="EGF/Laminin"/>
    <property type="match status" value="1"/>
</dbReference>
<evidence type="ECO:0000256" key="12">
    <source>
        <dbReference type="PROSITE-ProRule" id="PRU00076"/>
    </source>
</evidence>
<dbReference type="EMBL" id="JAVRJZ010000019">
    <property type="protein sequence ID" value="KAK2707388.1"/>
    <property type="molecule type" value="Genomic_DNA"/>
</dbReference>
<dbReference type="SMART" id="SM00539">
    <property type="entry name" value="NIDO"/>
    <property type="match status" value="1"/>
</dbReference>
<evidence type="ECO:0000259" key="15">
    <source>
        <dbReference type="PROSITE" id="PS50026"/>
    </source>
</evidence>
<feature type="domain" description="EGF-like" evidence="15">
    <location>
        <begin position="795"/>
        <end position="836"/>
    </location>
</feature>
<evidence type="ECO:0000259" key="17">
    <source>
        <dbReference type="PROSITE" id="PS51220"/>
    </source>
</evidence>
<feature type="disulfide bond" evidence="12">
    <location>
        <begin position="1012"/>
        <end position="1029"/>
    </location>
</feature>
<dbReference type="Pfam" id="PF00008">
    <property type="entry name" value="EGF"/>
    <property type="match status" value="1"/>
</dbReference>
<evidence type="ECO:0000256" key="5">
    <source>
        <dbReference type="ARBA" id="ARBA00022729"/>
    </source>
</evidence>
<dbReference type="PROSITE" id="PS51220">
    <property type="entry name" value="NIDO"/>
    <property type="match status" value="1"/>
</dbReference>
<dbReference type="Pfam" id="PF00058">
    <property type="entry name" value="Ldl_recept_b"/>
    <property type="match status" value="2"/>
</dbReference>
<keyword evidence="19" id="KW-1185">Reference proteome</keyword>
<proteinExistence type="predicted"/>
<dbReference type="PROSITE" id="PS00010">
    <property type="entry name" value="ASX_HYDROXYL"/>
    <property type="match status" value="2"/>
</dbReference>
<dbReference type="Gene3D" id="2.120.10.30">
    <property type="entry name" value="TolB, C-terminal domain"/>
    <property type="match status" value="1"/>
</dbReference>
<keyword evidence="11" id="KW-0325">Glycoprotein</keyword>
<dbReference type="InterPro" id="IPR009030">
    <property type="entry name" value="Growth_fac_rcpt_cys_sf"/>
</dbReference>
<evidence type="ECO:0000259" key="16">
    <source>
        <dbReference type="PROSITE" id="PS50993"/>
    </source>
</evidence>
<feature type="signal peptide" evidence="14">
    <location>
        <begin position="1"/>
        <end position="17"/>
    </location>
</feature>
<dbReference type="GO" id="GO:0007160">
    <property type="term" value="P:cell-matrix adhesion"/>
    <property type="evidence" value="ECO:0007669"/>
    <property type="project" value="InterPro"/>
</dbReference>
<dbReference type="PROSITE" id="PS51120">
    <property type="entry name" value="LDLRB"/>
    <property type="match status" value="3"/>
</dbReference>
<reference evidence="18" key="1">
    <citation type="submission" date="2023-07" db="EMBL/GenBank/DDBJ databases">
        <title>Chromosome-level genome assembly of Artemia franciscana.</title>
        <authorList>
            <person name="Jo E."/>
        </authorList>
    </citation>
    <scope>NUCLEOTIDE SEQUENCE</scope>
    <source>
        <tissue evidence="18">Whole body</tissue>
    </source>
</reference>
<keyword evidence="3" id="KW-0272">Extracellular matrix</keyword>
<feature type="disulfide bond" evidence="12">
    <location>
        <begin position="855"/>
        <end position="872"/>
    </location>
</feature>
<dbReference type="InterPro" id="IPR001881">
    <property type="entry name" value="EGF-like_Ca-bd_dom"/>
</dbReference>
<evidence type="ECO:0000256" key="3">
    <source>
        <dbReference type="ARBA" id="ARBA00022530"/>
    </source>
</evidence>
<dbReference type="Pfam" id="PF06119">
    <property type="entry name" value="NIDO"/>
    <property type="match status" value="1"/>
</dbReference>
<dbReference type="InterPro" id="IPR011042">
    <property type="entry name" value="6-blade_b-propeller_TolB-like"/>
</dbReference>
<feature type="domain" description="EGF-like" evidence="15">
    <location>
        <begin position="959"/>
        <end position="1000"/>
    </location>
</feature>
<dbReference type="GO" id="GO:0005604">
    <property type="term" value="C:basement membrane"/>
    <property type="evidence" value="ECO:0007669"/>
    <property type="project" value="UniProtKB-SubCell"/>
</dbReference>
<feature type="disulfide bond" evidence="12">
    <location>
        <begin position="805"/>
        <end position="822"/>
    </location>
</feature>
<comment type="subcellular location">
    <subcellularLocation>
        <location evidence="1">Secreted</location>
        <location evidence="1">Extracellular space</location>
        <location evidence="1">Extracellular matrix</location>
        <location evidence="1">Basement membrane</location>
    </subcellularLocation>
</comment>
<feature type="domain" description="EGF-like" evidence="15">
    <location>
        <begin position="615"/>
        <end position="654"/>
    </location>
</feature>
<dbReference type="InterPro" id="IPR024730">
    <property type="entry name" value="MSP1_EGF_1"/>
</dbReference>
<dbReference type="PROSITE" id="PS50993">
    <property type="entry name" value="NIDOGEN_G2"/>
    <property type="match status" value="1"/>
</dbReference>
<dbReference type="SMART" id="SM00682">
    <property type="entry name" value="G2F"/>
    <property type="match status" value="1"/>
</dbReference>
<dbReference type="InterPro" id="IPR000033">
    <property type="entry name" value="LDLR_classB_rpt"/>
</dbReference>
<evidence type="ECO:0000256" key="7">
    <source>
        <dbReference type="ARBA" id="ARBA00022837"/>
    </source>
</evidence>
<evidence type="ECO:0000256" key="1">
    <source>
        <dbReference type="ARBA" id="ARBA00004302"/>
    </source>
</evidence>
<evidence type="ECO:0008006" key="20">
    <source>
        <dbReference type="Google" id="ProtNLM"/>
    </source>
</evidence>
<comment type="caution">
    <text evidence="18">The sequence shown here is derived from an EMBL/GenBank/DDBJ whole genome shotgun (WGS) entry which is preliminary data.</text>
</comment>
<feature type="domain" description="EGF-like" evidence="15">
    <location>
        <begin position="574"/>
        <end position="612"/>
    </location>
</feature>
<dbReference type="PROSITE" id="PS01187">
    <property type="entry name" value="EGF_CA"/>
    <property type="match status" value="1"/>
</dbReference>
<keyword evidence="2" id="KW-0964">Secreted</keyword>
<feature type="domain" description="EGF-like" evidence="15">
    <location>
        <begin position="1044"/>
        <end position="1085"/>
    </location>
</feature>
<feature type="domain" description="EGF-like" evidence="15">
    <location>
        <begin position="705"/>
        <end position="746"/>
    </location>
</feature>
<dbReference type="PANTHER" id="PTHR24039:SF28">
    <property type="entry name" value="EGF-LIKE DOMAIN-CONTAINING PROTEIN"/>
    <property type="match status" value="1"/>
</dbReference>
<feature type="domain" description="EGF-like" evidence="15">
    <location>
        <begin position="1002"/>
        <end position="1043"/>
    </location>
</feature>
<evidence type="ECO:0000256" key="2">
    <source>
        <dbReference type="ARBA" id="ARBA00022525"/>
    </source>
</evidence>
<evidence type="ECO:0000256" key="13">
    <source>
        <dbReference type="PROSITE-ProRule" id="PRU00461"/>
    </source>
</evidence>
<dbReference type="InterPro" id="IPR024731">
    <property type="entry name" value="NELL2-like_EGF"/>
</dbReference>
<dbReference type="GO" id="GO:0005509">
    <property type="term" value="F:calcium ion binding"/>
    <property type="evidence" value="ECO:0007669"/>
    <property type="project" value="InterPro"/>
</dbReference>
<keyword evidence="9" id="KW-0130">Cell adhesion</keyword>
<dbReference type="Gene3D" id="2.10.25.10">
    <property type="entry name" value="Laminin"/>
    <property type="match status" value="11"/>
</dbReference>
<feature type="repeat" description="LDL-receptor class B" evidence="13">
    <location>
        <begin position="1180"/>
        <end position="1222"/>
    </location>
</feature>
<dbReference type="Pfam" id="PF07474">
    <property type="entry name" value="G2F"/>
    <property type="match status" value="1"/>
</dbReference>
<feature type="disulfide bond" evidence="12">
    <location>
        <begin position="715"/>
        <end position="732"/>
    </location>
</feature>
<feature type="disulfide bond" evidence="12">
    <location>
        <begin position="969"/>
        <end position="986"/>
    </location>
</feature>
<dbReference type="SUPFAM" id="SSF54511">
    <property type="entry name" value="GFP-like"/>
    <property type="match status" value="1"/>
</dbReference>
<dbReference type="InterPro" id="IPR006605">
    <property type="entry name" value="G2_nidogen/fibulin_G2F"/>
</dbReference>
<organism evidence="18 19">
    <name type="scientific">Artemia franciscana</name>
    <name type="common">Brine shrimp</name>
    <name type="synonym">Artemia sanfranciscana</name>
    <dbReference type="NCBI Taxonomy" id="6661"/>
    <lineage>
        <taxon>Eukaryota</taxon>
        <taxon>Metazoa</taxon>
        <taxon>Ecdysozoa</taxon>
        <taxon>Arthropoda</taxon>
        <taxon>Crustacea</taxon>
        <taxon>Branchiopoda</taxon>
        <taxon>Anostraca</taxon>
        <taxon>Artemiidae</taxon>
        <taxon>Artemia</taxon>
    </lineage>
</organism>
<feature type="domain" description="NIDO" evidence="17">
    <location>
        <begin position="90"/>
        <end position="240"/>
    </location>
</feature>
<dbReference type="Pfam" id="PF12946">
    <property type="entry name" value="EGF_MSP1_1"/>
    <property type="match status" value="1"/>
</dbReference>
<dbReference type="CDD" id="cd00054">
    <property type="entry name" value="EGF_CA"/>
    <property type="match status" value="3"/>
</dbReference>
<feature type="domain" description="EGF-like" evidence="15">
    <location>
        <begin position="662"/>
        <end position="701"/>
    </location>
</feature>
<feature type="domain" description="EGF-like" evidence="15">
    <location>
        <begin position="525"/>
        <end position="563"/>
    </location>
</feature>
<sequence length="1385" mass="152431">MMKLALILIASIWAVFGEDLFTFGTVDEKFLSKFEEDTSSDEIRLDVPVVFYGKKYETIFVNENGLLSFSTDVPTFFNIKFPLDYPIIAPFYSDVDIRRAGNIFYRSTTDSILLQRANSYIQRHFTSSRNFKAALVFIATWDRVGYYDQGADKTNTFQTVIATDGAESFSISIYTLGGLGWVKGTGKSSGQPDAKGQAGFSSGDGMYYGLTGSGTDQVRNLDRLSNVGVPGFWIFQISNVSSEHGIGIPDLNIGDSALFDPNSADSCEVGGTVCHSAAFCLDYNPGFCCECVMGYYGNGKSCLQDGVAQRINGRIEGKINNQQIDGFDIHSYVVVSDGRVYTAVSKVPDLLGVDLQPLVSLALPVSWAFSKQKGLAKNGFQLTGGVFNSTSIVSFPETGNEIKISHYFMGLDVYNYLEVLITIDGTIPALPENSKIEMPSHDEYYTSPARGILKSYTKRIYKFESSPKECHFTVDTTITFDACDWFRNRIAPQFLKVSRNFIVYDTREKILRFAATSKVSESDAEEDPCLQGTEVCSNNSMCVSTGDSFRCECKQGYEFLYEDTSSGQSVTCVDINECDTGLDQCHEHAQCVNELGSYSCLCLHGYHGDGFSCDRDKSCDTTNCGENTVCVEEINGQPKCRCLPGYKKDGDKCVLLSTEELYAPSCLTTSLCNENAACKYVDESNTFTCVCNAGYSGDGFVCIPDSENCLIAEFCSAHASCEYNNVTATYFCKCLQGYDGDGYECALHDNYDVNSATLAPTCLYGVCWCEGDSTYDGEKCISTSEDTLVDANMQQFTSCNVVNNCHPRAQCIYTSEADLYSCRCNAGYQGDGYRCALIIPEATTISNCDLNPDICHSNAFCAYDDDLLGSKCVCKTGFQGNGISCTGKDLCSESSDCDPNGSCKYNNIEGRYVCQCDIGYRGNGIFCEEDNEISDLSFLDYRTEEPYQYNEIPDSQVNSDVDCSIFNTCHRHATCIVDPITNLSRCVCLYGYSGDGQNCEELRPGCHVLNDCGRNAQCLYDVYSFSYKCQCNEGYKGDGYACNPLVNCDDDPSICDRNARCQLRQASPAQCICREGFIGDGFNCTALKKIDGNFLLIAQGMSILRVPFKPTHSDPGRPIQVQPFQTAIGVAIDCSEGKVYWGDVAGHTIKRSNYDGSNREHFLQNSAGAAEGIAIDHHSRVLYWVDSQSAKIEAASIDTQVRRTIVSSNLVNPRGIAVHSRRGKLYWSDWYREEPKIEVSNLDGSERSTFVREGLSLPNSLTIDDERDELCWTDAGYNRVECIGVDGEGRRSLNVNAKYPFGITNYEGQIYWTDWEEKKVLVADKSTGLYSGSIEVPFGGHGKLYGIVAVPNSCPTGDGPCTQDNGGCGSNKLCTTSIQFARVCL</sequence>
<dbReference type="SMART" id="SM00135">
    <property type="entry name" value="LY"/>
    <property type="match status" value="4"/>
</dbReference>
<feature type="disulfide bond" evidence="12">
    <location>
        <begin position="672"/>
        <end position="689"/>
    </location>
</feature>
<evidence type="ECO:0000256" key="11">
    <source>
        <dbReference type="ARBA" id="ARBA00023180"/>
    </source>
</evidence>
<dbReference type="FunFam" id="2.120.10.30:FF:000241">
    <property type="entry name" value="Low-density lipoprotein receptor-related protein 6"/>
    <property type="match status" value="1"/>
</dbReference>
<dbReference type="Gene3D" id="2.40.155.10">
    <property type="entry name" value="Green fluorescent protein"/>
    <property type="match status" value="1"/>
</dbReference>
<evidence type="ECO:0000256" key="6">
    <source>
        <dbReference type="ARBA" id="ARBA00022737"/>
    </source>
</evidence>
<dbReference type="SMART" id="SM00179">
    <property type="entry name" value="EGF_CA"/>
    <property type="match status" value="5"/>
</dbReference>
<dbReference type="InterPro" id="IPR000152">
    <property type="entry name" value="EGF-type_Asp/Asn_hydroxyl_site"/>
</dbReference>
<feature type="repeat" description="LDL-receptor class B" evidence="13">
    <location>
        <begin position="1137"/>
        <end position="1179"/>
    </location>
</feature>
<evidence type="ECO:0000256" key="10">
    <source>
        <dbReference type="ARBA" id="ARBA00023157"/>
    </source>
</evidence>
<evidence type="ECO:0000256" key="4">
    <source>
        <dbReference type="ARBA" id="ARBA00022536"/>
    </source>
</evidence>